<accession>A0ABS4HWX7</accession>
<dbReference type="Proteomes" id="UP001519344">
    <property type="component" value="Unassembled WGS sequence"/>
</dbReference>
<comment type="caution">
    <text evidence="2">The sequence shown here is derived from an EMBL/GenBank/DDBJ whole genome shotgun (WGS) entry which is preliminary data.</text>
</comment>
<evidence type="ECO:0000313" key="3">
    <source>
        <dbReference type="Proteomes" id="UP001519344"/>
    </source>
</evidence>
<name>A0ABS4HWX7_9BACL</name>
<dbReference type="Pfam" id="PF13411">
    <property type="entry name" value="MerR_1"/>
    <property type="match status" value="1"/>
</dbReference>
<dbReference type="Gene3D" id="1.10.1660.10">
    <property type="match status" value="1"/>
</dbReference>
<gene>
    <name evidence="2" type="ORF">J2Z65_002373</name>
</gene>
<sequence length="460" mass="52778">MKRTYKVNEIASKIGKTRAAVMEWSNHFREFLPTIVVGRSIRYTEEAIEIFQIISKMKDDNKPLKLIREHLQDMRQKVYISLHKEEKPLLPTPTIMPDSNLPHGVNKSTFPPIEIKSNLLLSHETMELRNMVHLLTQKIEAHKASGNVKDHIDDLNQKVGVSSTAGGRFLSPIKDNSNSQFIQLTNEVTELRNIVHVLTERVTELFEQDISSEVASTIELLNRQFEGVSVEVTGLRNVIQIIQQKVTKVSEQDLKGEMLTAVTELLNQRYEGVSEDVNELRNMNLHTQKVTDKRYDAISEEVTELRSVIQMLAQKVTEVSEQDLKGEMLTTVTELLNQRYEGVSEHVNELRNMNLHTQEVADKRYDAISEEVTELRSVIQILAQKVGEMVEQDVSGEMHVREESLNRRMQNISEEVAGLGNLIQTTELLSRRYNDISEQLRTQQLLLDKIAKFLGYQVIK</sequence>
<proteinExistence type="predicted"/>
<dbReference type="InterPro" id="IPR000551">
    <property type="entry name" value="MerR-type_HTH_dom"/>
</dbReference>
<evidence type="ECO:0000259" key="1">
    <source>
        <dbReference type="Pfam" id="PF13411"/>
    </source>
</evidence>
<dbReference type="EMBL" id="JAGGKV010000005">
    <property type="protein sequence ID" value="MBP1963157.1"/>
    <property type="molecule type" value="Genomic_DNA"/>
</dbReference>
<feature type="domain" description="HTH merR-type" evidence="1">
    <location>
        <begin position="5"/>
        <end position="72"/>
    </location>
</feature>
<dbReference type="RefSeq" id="WP_167066364.1">
    <property type="nucleotide sequence ID" value="NZ_JAAOZR010000045.1"/>
</dbReference>
<organism evidence="2 3">
    <name type="scientific">Paenibacillus aceris</name>
    <dbReference type="NCBI Taxonomy" id="869555"/>
    <lineage>
        <taxon>Bacteria</taxon>
        <taxon>Bacillati</taxon>
        <taxon>Bacillota</taxon>
        <taxon>Bacilli</taxon>
        <taxon>Bacillales</taxon>
        <taxon>Paenibacillaceae</taxon>
        <taxon>Paenibacillus</taxon>
    </lineage>
</organism>
<protein>
    <submittedName>
        <fullName evidence="2">Outer membrane murein-binding lipoprotein Lpp</fullName>
    </submittedName>
</protein>
<reference evidence="2 3" key="1">
    <citation type="submission" date="2021-03" db="EMBL/GenBank/DDBJ databases">
        <title>Genomic Encyclopedia of Type Strains, Phase IV (KMG-IV): sequencing the most valuable type-strain genomes for metagenomic binning, comparative biology and taxonomic classification.</title>
        <authorList>
            <person name="Goeker M."/>
        </authorList>
    </citation>
    <scope>NUCLEOTIDE SEQUENCE [LARGE SCALE GENOMIC DNA]</scope>
    <source>
        <strain evidence="2 3">DSM 24950</strain>
    </source>
</reference>
<keyword evidence="3" id="KW-1185">Reference proteome</keyword>
<evidence type="ECO:0000313" key="2">
    <source>
        <dbReference type="EMBL" id="MBP1963157.1"/>
    </source>
</evidence>
<keyword evidence="2" id="KW-0449">Lipoprotein</keyword>